<reference evidence="1" key="1">
    <citation type="journal article" date="2019" name="Sci. Rep.">
        <title>Draft genome of Tanacetum cinerariifolium, the natural source of mosquito coil.</title>
        <authorList>
            <person name="Yamashiro T."/>
            <person name="Shiraishi A."/>
            <person name="Satake H."/>
            <person name="Nakayama K."/>
        </authorList>
    </citation>
    <scope>NUCLEOTIDE SEQUENCE</scope>
</reference>
<sequence length="30" mass="3234">MVLISIVFRAFALESPISSVENLPPTSVES</sequence>
<dbReference type="EMBL" id="BKCJ011004892">
    <property type="protein sequence ID" value="GFC65019.1"/>
    <property type="molecule type" value="Genomic_DNA"/>
</dbReference>
<dbReference type="AlphaFoldDB" id="A0A699QC92"/>
<feature type="non-terminal residue" evidence="1">
    <location>
        <position position="30"/>
    </location>
</feature>
<comment type="caution">
    <text evidence="1">The sequence shown here is derived from an EMBL/GenBank/DDBJ whole genome shotgun (WGS) entry which is preliminary data.</text>
</comment>
<evidence type="ECO:0000313" key="1">
    <source>
        <dbReference type="EMBL" id="GFC65019.1"/>
    </source>
</evidence>
<accession>A0A699QC92</accession>
<proteinExistence type="predicted"/>
<organism evidence="1">
    <name type="scientific">Tanacetum cinerariifolium</name>
    <name type="common">Dalmatian daisy</name>
    <name type="synonym">Chrysanthemum cinerariifolium</name>
    <dbReference type="NCBI Taxonomy" id="118510"/>
    <lineage>
        <taxon>Eukaryota</taxon>
        <taxon>Viridiplantae</taxon>
        <taxon>Streptophyta</taxon>
        <taxon>Embryophyta</taxon>
        <taxon>Tracheophyta</taxon>
        <taxon>Spermatophyta</taxon>
        <taxon>Magnoliopsida</taxon>
        <taxon>eudicotyledons</taxon>
        <taxon>Gunneridae</taxon>
        <taxon>Pentapetalae</taxon>
        <taxon>asterids</taxon>
        <taxon>campanulids</taxon>
        <taxon>Asterales</taxon>
        <taxon>Asteraceae</taxon>
        <taxon>Asteroideae</taxon>
        <taxon>Anthemideae</taxon>
        <taxon>Anthemidinae</taxon>
        <taxon>Tanacetum</taxon>
    </lineage>
</organism>
<name>A0A699QC92_TANCI</name>
<protein>
    <submittedName>
        <fullName evidence="1">Uncharacterized protein</fullName>
    </submittedName>
</protein>
<gene>
    <name evidence="1" type="ORF">Tci_836989</name>
</gene>